<dbReference type="AlphaFoldDB" id="A0A928V535"/>
<protein>
    <submittedName>
        <fullName evidence="1">Uncharacterized protein</fullName>
    </submittedName>
</protein>
<sequence>MARHTKGVGVGVNLVRIEPVREKLIAEIIEYQRQQVGLEVDPAGVNFGMIQVYKELIQARQSMLDKLPPAL</sequence>
<evidence type="ECO:0000313" key="2">
    <source>
        <dbReference type="Proteomes" id="UP000652567"/>
    </source>
</evidence>
<accession>A0A928V535</accession>
<name>A0A928V535_9GAMM</name>
<comment type="caution">
    <text evidence="1">The sequence shown here is derived from an EMBL/GenBank/DDBJ whole genome shotgun (WGS) entry which is preliminary data.</text>
</comment>
<dbReference type="Proteomes" id="UP000652567">
    <property type="component" value="Unassembled WGS sequence"/>
</dbReference>
<evidence type="ECO:0000313" key="1">
    <source>
        <dbReference type="EMBL" id="MBE8718943.1"/>
    </source>
</evidence>
<organism evidence="1 2">
    <name type="scientific">Cellvibrio polysaccharolyticus</name>
    <dbReference type="NCBI Taxonomy" id="2082724"/>
    <lineage>
        <taxon>Bacteria</taxon>
        <taxon>Pseudomonadati</taxon>
        <taxon>Pseudomonadota</taxon>
        <taxon>Gammaproteobacteria</taxon>
        <taxon>Cellvibrionales</taxon>
        <taxon>Cellvibrionaceae</taxon>
        <taxon>Cellvibrio</taxon>
    </lineage>
</organism>
<proteinExistence type="predicted"/>
<dbReference type="RefSeq" id="WP_193911917.1">
    <property type="nucleotide sequence ID" value="NZ_PRDL01000001.1"/>
</dbReference>
<dbReference type="EMBL" id="PRDL01000001">
    <property type="protein sequence ID" value="MBE8718943.1"/>
    <property type="molecule type" value="Genomic_DNA"/>
</dbReference>
<reference evidence="1" key="1">
    <citation type="submission" date="2018-07" db="EMBL/GenBank/DDBJ databases">
        <title>Genome assembly of strain Ka43.</title>
        <authorList>
            <person name="Kukolya J."/>
            <person name="Nagy I."/>
            <person name="Horvath B."/>
            <person name="Toth A."/>
        </authorList>
    </citation>
    <scope>NUCLEOTIDE SEQUENCE</scope>
    <source>
        <strain evidence="1">KB43</strain>
    </source>
</reference>
<gene>
    <name evidence="1" type="ORF">C4F51_17345</name>
</gene>
<keyword evidence="2" id="KW-1185">Reference proteome</keyword>